<dbReference type="RefSeq" id="WP_063242939.1">
    <property type="nucleotide sequence ID" value="NZ_LUKF01000003.1"/>
</dbReference>
<dbReference type="Gene3D" id="3.10.180.10">
    <property type="entry name" value="2,3-Dihydroxybiphenyl 1,2-Dioxygenase, domain 1"/>
    <property type="match status" value="1"/>
</dbReference>
<dbReference type="PANTHER" id="PTHR33990">
    <property type="entry name" value="PROTEIN YJDN-RELATED"/>
    <property type="match status" value="1"/>
</dbReference>
<dbReference type="InterPro" id="IPR028973">
    <property type="entry name" value="PhnB-like"/>
</dbReference>
<gene>
    <name evidence="2" type="ORF">AZI85_15125</name>
</gene>
<dbReference type="PANTHER" id="PTHR33990:SF2">
    <property type="entry name" value="PHNB-LIKE DOMAIN-CONTAINING PROTEIN"/>
    <property type="match status" value="1"/>
</dbReference>
<dbReference type="InterPro" id="IPR029068">
    <property type="entry name" value="Glyas_Bleomycin-R_OHBP_Dase"/>
</dbReference>
<organism evidence="2 3">
    <name type="scientific">Bdellovibrio bacteriovorus</name>
    <dbReference type="NCBI Taxonomy" id="959"/>
    <lineage>
        <taxon>Bacteria</taxon>
        <taxon>Pseudomonadati</taxon>
        <taxon>Bdellovibrionota</taxon>
        <taxon>Bdellovibrionia</taxon>
        <taxon>Bdellovibrionales</taxon>
        <taxon>Pseudobdellovibrionaceae</taxon>
        <taxon>Bdellovibrio</taxon>
    </lineage>
</organism>
<name>A0A150WUQ2_BDEBC</name>
<dbReference type="PIRSF" id="PIRSF021700">
    <property type="entry name" value="3_dmu_93_MTrfase"/>
    <property type="match status" value="1"/>
</dbReference>
<dbReference type="Proteomes" id="UP000075391">
    <property type="component" value="Unassembled WGS sequence"/>
</dbReference>
<evidence type="ECO:0000313" key="3">
    <source>
        <dbReference type="Proteomes" id="UP000075391"/>
    </source>
</evidence>
<protein>
    <recommendedName>
        <fullName evidence="1">PhnB-like domain-containing protein</fullName>
    </recommendedName>
</protein>
<accession>A0A150WUQ2</accession>
<reference evidence="2 3" key="1">
    <citation type="submission" date="2016-03" db="EMBL/GenBank/DDBJ databases">
        <authorList>
            <person name="Ploux O."/>
        </authorList>
    </citation>
    <scope>NUCLEOTIDE SEQUENCE [LARGE SCALE GENOMIC DNA]</scope>
    <source>
        <strain evidence="2 3">BER2</strain>
    </source>
</reference>
<dbReference type="OrthoDB" id="5293819at2"/>
<dbReference type="AlphaFoldDB" id="A0A150WUQ2"/>
<evidence type="ECO:0000259" key="1">
    <source>
        <dbReference type="Pfam" id="PF06983"/>
    </source>
</evidence>
<sequence length="163" mass="18448">MKPFGIGICLWFDSEAEDAAKFYTSIFKDGRIGTIARFGKEGFEHHGKPEGSVMTVDFTANGQKFVAINGGPIFKFNESISLMVYCDTQAQIDEYWEKLMAGGGKPQQCGWLKDKFGLSWQVVPTIMDEMQKDGTPEQVKRVMAEMYKMVKFDIETLKRAYKG</sequence>
<feature type="domain" description="PhnB-like" evidence="1">
    <location>
        <begin position="7"/>
        <end position="123"/>
    </location>
</feature>
<dbReference type="InterPro" id="IPR009725">
    <property type="entry name" value="3_dmu_93_MTrfase"/>
</dbReference>
<dbReference type="Pfam" id="PF06983">
    <property type="entry name" value="3-dmu-9_3-mt"/>
    <property type="match status" value="1"/>
</dbReference>
<comment type="caution">
    <text evidence="2">The sequence shown here is derived from an EMBL/GenBank/DDBJ whole genome shotgun (WGS) entry which is preliminary data.</text>
</comment>
<dbReference type="EMBL" id="LUKF01000003">
    <property type="protein sequence ID" value="KYG70022.1"/>
    <property type="molecule type" value="Genomic_DNA"/>
</dbReference>
<evidence type="ECO:0000313" key="2">
    <source>
        <dbReference type="EMBL" id="KYG70022.1"/>
    </source>
</evidence>
<dbReference type="CDD" id="cd06588">
    <property type="entry name" value="PhnB_like"/>
    <property type="match status" value="1"/>
</dbReference>
<dbReference type="SUPFAM" id="SSF54593">
    <property type="entry name" value="Glyoxalase/Bleomycin resistance protein/Dihydroxybiphenyl dioxygenase"/>
    <property type="match status" value="1"/>
</dbReference>
<proteinExistence type="predicted"/>